<dbReference type="Proteomes" id="UP001152320">
    <property type="component" value="Chromosome 1"/>
</dbReference>
<evidence type="ECO:0000259" key="7">
    <source>
        <dbReference type="PROSITE" id="PS50119"/>
    </source>
</evidence>
<dbReference type="OrthoDB" id="128536at2759"/>
<evidence type="ECO:0000259" key="6">
    <source>
        <dbReference type="PROSITE" id="PS50089"/>
    </source>
</evidence>
<evidence type="ECO:0000313" key="8">
    <source>
        <dbReference type="EMBL" id="KAJ8049323.1"/>
    </source>
</evidence>
<dbReference type="InterPro" id="IPR017907">
    <property type="entry name" value="Znf_RING_CS"/>
</dbReference>
<keyword evidence="2 4" id="KW-0863">Zinc-finger</keyword>
<gene>
    <name evidence="8" type="ORF">HOLleu_02022</name>
</gene>
<evidence type="ECO:0000256" key="5">
    <source>
        <dbReference type="SAM" id="Coils"/>
    </source>
</evidence>
<dbReference type="Pfam" id="PF00643">
    <property type="entry name" value="zf-B_box"/>
    <property type="match status" value="1"/>
</dbReference>
<proteinExistence type="predicted"/>
<sequence length="412" mass="47524">MASAISHENLSAYILERIVYSLLHIIMATSGLSSMEESEQQAYRCSVCLDNFENPKVISCGHTFCLECLQQLPVRYVRSRKSLQCPECRREVELPSSGRVEDFVTNFAIMGAIELSIDGALQNICVKHKKKQDLFCNTCRACICVECFVQKHKSEAHDVTSCTVQADITMEQLGSAEECFKESRFTVLFDRISEMEENNAENARALLRRIEEVRENMIEEINRQADQLTKFVEAVTKDKKEEFEKRKQSIEKKNNDNLEKAKQCSLLVEEISKFGLSQERFEKGRDLCDIQEKDYIESDGKVSESDGEDINDYYTRHFDVYHVSDEDTPTEEVPLCDDDEDKCDDKHNTTTDEEFVSSSIYQLEQLNNLLEFEENPGNSCFVFGVTTNRMNHTHNIGMEDRQVESRFQRIRG</sequence>
<feature type="coiled-coil region" evidence="5">
    <location>
        <begin position="193"/>
        <end position="260"/>
    </location>
</feature>
<name>A0A9Q1CQ36_HOLLE</name>
<dbReference type="GO" id="GO:0008270">
    <property type="term" value="F:zinc ion binding"/>
    <property type="evidence" value="ECO:0007669"/>
    <property type="project" value="UniProtKB-KW"/>
</dbReference>
<evidence type="ECO:0000256" key="4">
    <source>
        <dbReference type="PROSITE-ProRule" id="PRU00024"/>
    </source>
</evidence>
<dbReference type="InterPro" id="IPR027370">
    <property type="entry name" value="Znf-RING_euk"/>
</dbReference>
<dbReference type="Pfam" id="PF13445">
    <property type="entry name" value="zf-RING_UBOX"/>
    <property type="match status" value="1"/>
</dbReference>
<dbReference type="PROSITE" id="PS50119">
    <property type="entry name" value="ZF_BBOX"/>
    <property type="match status" value="1"/>
</dbReference>
<dbReference type="EMBL" id="JAIZAY010000001">
    <property type="protein sequence ID" value="KAJ8049323.1"/>
    <property type="molecule type" value="Genomic_DNA"/>
</dbReference>
<dbReference type="InterPro" id="IPR013083">
    <property type="entry name" value="Znf_RING/FYVE/PHD"/>
</dbReference>
<dbReference type="InterPro" id="IPR047153">
    <property type="entry name" value="TRIM45/56/19-like"/>
</dbReference>
<accession>A0A9Q1CQ36</accession>
<evidence type="ECO:0000256" key="2">
    <source>
        <dbReference type="ARBA" id="ARBA00022771"/>
    </source>
</evidence>
<evidence type="ECO:0000256" key="1">
    <source>
        <dbReference type="ARBA" id="ARBA00022723"/>
    </source>
</evidence>
<feature type="domain" description="B box-type" evidence="7">
    <location>
        <begin position="120"/>
        <end position="162"/>
    </location>
</feature>
<dbReference type="AlphaFoldDB" id="A0A9Q1CQ36"/>
<keyword evidence="1" id="KW-0479">Metal-binding</keyword>
<dbReference type="Gene3D" id="3.30.160.60">
    <property type="entry name" value="Classic Zinc Finger"/>
    <property type="match status" value="1"/>
</dbReference>
<comment type="caution">
    <text evidence="8">The sequence shown here is derived from an EMBL/GenBank/DDBJ whole genome shotgun (WGS) entry which is preliminary data.</text>
</comment>
<protein>
    <submittedName>
        <fullName evidence="8">Tripartite motif-containing protein 3</fullName>
    </submittedName>
</protein>
<dbReference type="InterPro" id="IPR000315">
    <property type="entry name" value="Znf_B-box"/>
</dbReference>
<dbReference type="SUPFAM" id="SSF57850">
    <property type="entry name" value="RING/U-box"/>
    <property type="match status" value="1"/>
</dbReference>
<keyword evidence="9" id="KW-1185">Reference proteome</keyword>
<dbReference type="PANTHER" id="PTHR25462">
    <property type="entry name" value="BONUS, ISOFORM C-RELATED"/>
    <property type="match status" value="1"/>
</dbReference>
<organism evidence="8 9">
    <name type="scientific">Holothuria leucospilota</name>
    <name type="common">Black long sea cucumber</name>
    <name type="synonym">Mertensiothuria leucospilota</name>
    <dbReference type="NCBI Taxonomy" id="206669"/>
    <lineage>
        <taxon>Eukaryota</taxon>
        <taxon>Metazoa</taxon>
        <taxon>Echinodermata</taxon>
        <taxon>Eleutherozoa</taxon>
        <taxon>Echinozoa</taxon>
        <taxon>Holothuroidea</taxon>
        <taxon>Aspidochirotacea</taxon>
        <taxon>Aspidochirotida</taxon>
        <taxon>Holothuriidae</taxon>
        <taxon>Holothuria</taxon>
    </lineage>
</organism>
<keyword evidence="3" id="KW-0862">Zinc</keyword>
<keyword evidence="5" id="KW-0175">Coiled coil</keyword>
<dbReference type="Gene3D" id="3.30.40.10">
    <property type="entry name" value="Zinc/RING finger domain, C3HC4 (zinc finger)"/>
    <property type="match status" value="1"/>
</dbReference>
<dbReference type="PANTHER" id="PTHR25462:SF296">
    <property type="entry name" value="MEIOTIC P26, ISOFORM F"/>
    <property type="match status" value="1"/>
</dbReference>
<dbReference type="SMART" id="SM00184">
    <property type="entry name" value="RING"/>
    <property type="match status" value="1"/>
</dbReference>
<evidence type="ECO:0000313" key="9">
    <source>
        <dbReference type="Proteomes" id="UP001152320"/>
    </source>
</evidence>
<dbReference type="PROSITE" id="PS00518">
    <property type="entry name" value="ZF_RING_1"/>
    <property type="match status" value="1"/>
</dbReference>
<reference evidence="8" key="1">
    <citation type="submission" date="2021-10" db="EMBL/GenBank/DDBJ databases">
        <title>Tropical sea cucumber genome reveals ecological adaptation and Cuvierian tubules defense mechanism.</title>
        <authorList>
            <person name="Chen T."/>
        </authorList>
    </citation>
    <scope>NUCLEOTIDE SEQUENCE</scope>
    <source>
        <strain evidence="8">Nanhai2018</strain>
        <tissue evidence="8">Muscle</tissue>
    </source>
</reference>
<dbReference type="InterPro" id="IPR001841">
    <property type="entry name" value="Znf_RING"/>
</dbReference>
<dbReference type="SUPFAM" id="SSF57845">
    <property type="entry name" value="B-box zinc-binding domain"/>
    <property type="match status" value="1"/>
</dbReference>
<feature type="domain" description="RING-type" evidence="6">
    <location>
        <begin position="45"/>
        <end position="89"/>
    </location>
</feature>
<dbReference type="PROSITE" id="PS50089">
    <property type="entry name" value="ZF_RING_2"/>
    <property type="match status" value="1"/>
</dbReference>
<evidence type="ECO:0000256" key="3">
    <source>
        <dbReference type="ARBA" id="ARBA00022833"/>
    </source>
</evidence>